<sequence>MIENRRGLDIFCHVMLIIGVLLILFPLYVAFVAASLDDTQVFQVPMTLIPGSHLWQNISHIWHAGVGNNSAPFGLMLFNSFVMAFAITVGKITVSMLSAYAIVYFRFPLRNLFFWLIFLTLMLPVEVRIFPTIQVIANLNMLDSYTGLTLPLMASATATFLFRQFFMTLPDELLEAARIDGAGAMRFFWDIVLPLSKTNLAALFVITFIYGWNQYLWPILITSDASMGTAVAGIRSMISSSGAPTQWNQVMAAMILTLIPPVAVVLLMQRWFVRGLVDSEK</sequence>
<keyword evidence="9 12" id="KW-1133">Transmembrane helix</keyword>
<dbReference type="Proteomes" id="UP000595309">
    <property type="component" value="Chromosome"/>
</dbReference>
<keyword evidence="6 13" id="KW-1003">Cell membrane</keyword>
<proteinExistence type="inferred from homology"/>
<dbReference type="PROSITE" id="PS50928">
    <property type="entry name" value="ABC_TM1"/>
    <property type="match status" value="1"/>
</dbReference>
<reference evidence="17 20" key="3">
    <citation type="submission" date="2021-01" db="EMBL/GenBank/DDBJ databases">
        <title>FDA dAtabase for Regulatory Grade micrObial Sequences (FDA-ARGOS): Supporting development and validation of Infectious Disease Dx tests.</title>
        <authorList>
            <person name="Blissenbach B."/>
            <person name="Krut O."/>
            <person name="Tallon L."/>
            <person name="Sadzewicz L."/>
            <person name="Zhao X."/>
            <person name="Boylan J."/>
            <person name="Ott S."/>
            <person name="Bowen H."/>
            <person name="Vavikolanu K."/>
            <person name="Mehta A."/>
            <person name="Aluvathingal J."/>
            <person name="Nadendla S."/>
            <person name="Yan Y."/>
            <person name="Sichtig H."/>
        </authorList>
    </citation>
    <scope>NUCLEOTIDE SEQUENCE [LARGE SCALE GENOMIC DNA]</scope>
    <source>
        <strain evidence="17 20">FDAARGOS_1082</strain>
    </source>
</reference>
<dbReference type="Proteomes" id="UP000041601">
    <property type="component" value="Unassembled WGS sequence"/>
</dbReference>
<evidence type="ECO:0000259" key="14">
    <source>
        <dbReference type="PROSITE" id="PS50928"/>
    </source>
</evidence>
<comment type="similarity">
    <text evidence="2">Belongs to the binding-protein-dependent transport system permease family. UgpAE subfamily.</text>
</comment>
<evidence type="ECO:0000256" key="5">
    <source>
        <dbReference type="ARBA" id="ARBA00022448"/>
    </source>
</evidence>
<dbReference type="GO" id="GO:0055085">
    <property type="term" value="P:transmembrane transport"/>
    <property type="evidence" value="ECO:0007669"/>
    <property type="project" value="InterPro"/>
</dbReference>
<dbReference type="EMBL" id="CPXJ01000013">
    <property type="protein sequence ID" value="CND50331.1"/>
    <property type="molecule type" value="Genomic_DNA"/>
</dbReference>
<evidence type="ECO:0000313" key="15">
    <source>
        <dbReference type="EMBL" id="CFQ74631.1"/>
    </source>
</evidence>
<organism evidence="15 19">
    <name type="scientific">Yersinia enterocolitica</name>
    <dbReference type="NCBI Taxonomy" id="630"/>
    <lineage>
        <taxon>Bacteria</taxon>
        <taxon>Pseudomonadati</taxon>
        <taxon>Pseudomonadota</taxon>
        <taxon>Gammaproteobacteria</taxon>
        <taxon>Enterobacterales</taxon>
        <taxon>Yersiniaceae</taxon>
        <taxon>Yersinia</taxon>
    </lineage>
</organism>
<dbReference type="Gene3D" id="1.10.3720.10">
    <property type="entry name" value="MetI-like"/>
    <property type="match status" value="1"/>
</dbReference>
<evidence type="ECO:0000256" key="13">
    <source>
        <dbReference type="RuleBase" id="RU363056"/>
    </source>
</evidence>
<dbReference type="PATRIC" id="fig|630.129.peg.4029"/>
<feature type="transmembrane region" description="Helical" evidence="12">
    <location>
        <begin position="112"/>
        <end position="133"/>
    </location>
</feature>
<dbReference type="GeneID" id="31411384"/>
<evidence type="ECO:0000313" key="18">
    <source>
        <dbReference type="Proteomes" id="UP000041601"/>
    </source>
</evidence>
<evidence type="ECO:0000256" key="12">
    <source>
        <dbReference type="RuleBase" id="RU363032"/>
    </source>
</evidence>
<keyword evidence="18" id="KW-1185">Reference proteome</keyword>
<reference evidence="15 19" key="2">
    <citation type="submission" date="2015-03" db="EMBL/GenBank/DDBJ databases">
        <authorList>
            <person name="Murphy D."/>
        </authorList>
    </citation>
    <scope>NUCLEOTIDE SEQUENCE [LARGE SCALE GENOMIC DNA]</scope>
    <source>
        <strain evidence="15 19">IP26249</strain>
    </source>
</reference>
<accession>A0A0E1NBG0</accession>
<name>A0A0E1NBG0_YEREN</name>
<reference evidence="16 18" key="1">
    <citation type="submission" date="2015-03" db="EMBL/GenBank/DDBJ databases">
        <authorList>
            <consortium name="Pathogen Informatics"/>
            <person name="Murphy D."/>
        </authorList>
    </citation>
    <scope>NUCLEOTIDE SEQUENCE [LARGE SCALE GENOMIC DNA]</scope>
    <source>
        <strain evidence="16 18">IP05342</strain>
    </source>
</reference>
<evidence type="ECO:0000256" key="10">
    <source>
        <dbReference type="ARBA" id="ARBA00023136"/>
    </source>
</evidence>
<dbReference type="EMBL" id="CP068146">
    <property type="protein sequence ID" value="QQU48422.1"/>
    <property type="molecule type" value="Genomic_DNA"/>
</dbReference>
<comment type="function">
    <text evidence="11 13">Part of the ABC transporter complex UgpBAEC involved in sn-glycerol-3-phosphate (G3P) import. Probably responsible for the translocation of the substrate across the membrane.</text>
</comment>
<gene>
    <name evidence="13 15" type="primary">ugpE</name>
    <name evidence="15" type="ORF">ERS137941_03828</name>
    <name evidence="16" type="ORF">ERS137959_01344</name>
    <name evidence="17" type="ORF">I6I39_06905</name>
</gene>
<dbReference type="CDD" id="cd06261">
    <property type="entry name" value="TM_PBP2"/>
    <property type="match status" value="1"/>
</dbReference>
<evidence type="ECO:0000256" key="9">
    <source>
        <dbReference type="ARBA" id="ARBA00022989"/>
    </source>
</evidence>
<keyword evidence="7 13" id="KW-0997">Cell inner membrane</keyword>
<dbReference type="AlphaFoldDB" id="A0A0E1NBG0"/>
<keyword evidence="10 12" id="KW-0472">Membrane</keyword>
<evidence type="ECO:0000256" key="4">
    <source>
        <dbReference type="ARBA" id="ARBA00020515"/>
    </source>
</evidence>
<dbReference type="SUPFAM" id="SSF161098">
    <property type="entry name" value="MetI-like"/>
    <property type="match status" value="1"/>
</dbReference>
<evidence type="ECO:0000256" key="2">
    <source>
        <dbReference type="ARBA" id="ARBA00008852"/>
    </source>
</evidence>
<evidence type="ECO:0000256" key="8">
    <source>
        <dbReference type="ARBA" id="ARBA00022692"/>
    </source>
</evidence>
<evidence type="ECO:0000313" key="17">
    <source>
        <dbReference type="EMBL" id="QQU48422.1"/>
    </source>
</evidence>
<feature type="domain" description="ABC transmembrane type-1" evidence="14">
    <location>
        <begin position="77"/>
        <end position="268"/>
    </location>
</feature>
<dbReference type="PANTHER" id="PTHR43744">
    <property type="entry name" value="ABC TRANSPORTER PERMEASE PROTEIN MG189-RELATED-RELATED"/>
    <property type="match status" value="1"/>
</dbReference>
<feature type="transmembrane region" description="Helical" evidence="12">
    <location>
        <begin position="250"/>
        <end position="272"/>
    </location>
</feature>
<dbReference type="Proteomes" id="UP000048841">
    <property type="component" value="Unassembled WGS sequence"/>
</dbReference>
<dbReference type="NCBIfam" id="NF008210">
    <property type="entry name" value="PRK10973.1"/>
    <property type="match status" value="1"/>
</dbReference>
<evidence type="ECO:0000256" key="7">
    <source>
        <dbReference type="ARBA" id="ARBA00022519"/>
    </source>
</evidence>
<dbReference type="GO" id="GO:0005886">
    <property type="term" value="C:plasma membrane"/>
    <property type="evidence" value="ECO:0007669"/>
    <property type="project" value="UniProtKB-SubCell"/>
</dbReference>
<dbReference type="KEGG" id="yet:CH48_1940"/>
<evidence type="ECO:0000256" key="3">
    <source>
        <dbReference type="ARBA" id="ARBA00011557"/>
    </source>
</evidence>
<evidence type="ECO:0000313" key="16">
    <source>
        <dbReference type="EMBL" id="CND50331.1"/>
    </source>
</evidence>
<dbReference type="OMA" id="FIAWNDF"/>
<evidence type="ECO:0000256" key="1">
    <source>
        <dbReference type="ARBA" id="ARBA00004429"/>
    </source>
</evidence>
<protein>
    <recommendedName>
        <fullName evidence="4 13">sn-glycerol-3-phosphate transport system permease protein UgpE</fullName>
    </recommendedName>
</protein>
<feature type="transmembrane region" description="Helical" evidence="12">
    <location>
        <begin position="81"/>
        <end position="105"/>
    </location>
</feature>
<feature type="transmembrane region" description="Helical" evidence="12">
    <location>
        <begin position="145"/>
        <end position="166"/>
    </location>
</feature>
<dbReference type="RefSeq" id="WP_005163907.1">
    <property type="nucleotide sequence ID" value="NZ_CGBC01000057.1"/>
</dbReference>
<evidence type="ECO:0000313" key="20">
    <source>
        <dbReference type="Proteomes" id="UP000595309"/>
    </source>
</evidence>
<dbReference type="InterPro" id="IPR035906">
    <property type="entry name" value="MetI-like_sf"/>
</dbReference>
<dbReference type="InterPro" id="IPR000515">
    <property type="entry name" value="MetI-like"/>
</dbReference>
<evidence type="ECO:0000256" key="11">
    <source>
        <dbReference type="ARBA" id="ARBA00037054"/>
    </source>
</evidence>
<keyword evidence="8 12" id="KW-0812">Transmembrane</keyword>
<comment type="subunit">
    <text evidence="3 13">The complex is composed of two ATP-binding proteins (UgpC), two transmembrane proteins (UgpA and UgpE) and a solute-binding protein (UgpB).</text>
</comment>
<comment type="subcellular location">
    <subcellularLocation>
        <location evidence="1 13">Cell inner membrane</location>
        <topology evidence="1 13">Multi-pass membrane protein</topology>
    </subcellularLocation>
    <subcellularLocation>
        <location evidence="12">Cell membrane</location>
        <topology evidence="12">Multi-pass membrane protein</topology>
    </subcellularLocation>
</comment>
<keyword evidence="5 12" id="KW-0813">Transport</keyword>
<evidence type="ECO:0000256" key="6">
    <source>
        <dbReference type="ARBA" id="ARBA00022475"/>
    </source>
</evidence>
<dbReference type="Pfam" id="PF00528">
    <property type="entry name" value="BPD_transp_1"/>
    <property type="match status" value="1"/>
</dbReference>
<dbReference type="PANTHER" id="PTHR43744:SF8">
    <property type="entry name" value="SN-GLYCEROL-3-PHOSPHATE TRANSPORT SYSTEM PERMEASE PROTEIN UGPE"/>
    <property type="match status" value="1"/>
</dbReference>
<feature type="transmembrane region" description="Helical" evidence="12">
    <location>
        <begin position="12"/>
        <end position="36"/>
    </location>
</feature>
<dbReference type="EMBL" id="CGBR01000042">
    <property type="protein sequence ID" value="CFQ74631.1"/>
    <property type="molecule type" value="Genomic_DNA"/>
</dbReference>
<evidence type="ECO:0000313" key="19">
    <source>
        <dbReference type="Proteomes" id="UP000048841"/>
    </source>
</evidence>
<feature type="transmembrane region" description="Helical" evidence="12">
    <location>
        <begin position="187"/>
        <end position="210"/>
    </location>
</feature>